<evidence type="ECO:0000313" key="3">
    <source>
        <dbReference type="EMBL" id="CAF1525125.1"/>
    </source>
</evidence>
<feature type="region of interest" description="Disordered" evidence="1">
    <location>
        <begin position="151"/>
        <end position="173"/>
    </location>
</feature>
<evidence type="ECO:0000313" key="4">
    <source>
        <dbReference type="EMBL" id="CAF4025528.1"/>
    </source>
</evidence>
<organism evidence="3 6">
    <name type="scientific">Didymodactylos carnosus</name>
    <dbReference type="NCBI Taxonomy" id="1234261"/>
    <lineage>
        <taxon>Eukaryota</taxon>
        <taxon>Metazoa</taxon>
        <taxon>Spiralia</taxon>
        <taxon>Gnathifera</taxon>
        <taxon>Rotifera</taxon>
        <taxon>Eurotatoria</taxon>
        <taxon>Bdelloidea</taxon>
        <taxon>Philodinida</taxon>
        <taxon>Philodinidae</taxon>
        <taxon>Didymodactylos</taxon>
    </lineage>
</organism>
<evidence type="ECO:0000313" key="6">
    <source>
        <dbReference type="Proteomes" id="UP000663829"/>
    </source>
</evidence>
<protein>
    <submittedName>
        <fullName evidence="3">Uncharacterized protein</fullName>
    </submittedName>
</protein>
<comment type="caution">
    <text evidence="3">The sequence shown here is derived from an EMBL/GenBank/DDBJ whole genome shotgun (WGS) entry which is preliminary data.</text>
</comment>
<dbReference type="Proteomes" id="UP000682733">
    <property type="component" value="Unassembled WGS sequence"/>
</dbReference>
<dbReference type="EMBL" id="CAJOBC010089785">
    <property type="protein sequence ID" value="CAF4384029.1"/>
    <property type="molecule type" value="Genomic_DNA"/>
</dbReference>
<evidence type="ECO:0000313" key="5">
    <source>
        <dbReference type="EMBL" id="CAF4384029.1"/>
    </source>
</evidence>
<dbReference type="Proteomes" id="UP000663829">
    <property type="component" value="Unassembled WGS sequence"/>
</dbReference>
<gene>
    <name evidence="3" type="ORF">GPM918_LOCUS37737</name>
    <name evidence="2" type="ORF">OVA965_LOCUS24737</name>
    <name evidence="5" type="ORF">SRO942_LOCUS38511</name>
    <name evidence="4" type="ORF">TMI583_LOCUS25457</name>
</gene>
<dbReference type="Proteomes" id="UP000681722">
    <property type="component" value="Unassembled WGS sequence"/>
</dbReference>
<proteinExistence type="predicted"/>
<evidence type="ECO:0000313" key="2">
    <source>
        <dbReference type="EMBL" id="CAF1217173.1"/>
    </source>
</evidence>
<dbReference type="EMBL" id="CAJNOK010015043">
    <property type="protein sequence ID" value="CAF1217173.1"/>
    <property type="molecule type" value="Genomic_DNA"/>
</dbReference>
<dbReference type="EMBL" id="CAJOBA010036577">
    <property type="protein sequence ID" value="CAF4025528.1"/>
    <property type="molecule type" value="Genomic_DNA"/>
</dbReference>
<dbReference type="Proteomes" id="UP000677228">
    <property type="component" value="Unassembled WGS sequence"/>
</dbReference>
<keyword evidence="6" id="KW-1185">Reference proteome</keyword>
<dbReference type="OrthoDB" id="10029679at2759"/>
<feature type="compositionally biased region" description="Polar residues" evidence="1">
    <location>
        <begin position="160"/>
        <end position="173"/>
    </location>
</feature>
<name>A0A815UY45_9BILA</name>
<sequence length="173" mass="19416">MGSYCTRISSDSVLPNSPVLNNIVPKTLIPDNFVDDEFLEEINKVILENIGKMSVSYKTELDRIVNEMENAAPDGYLDLMYSDYPEKNGKDVRELAMKNISSDDIKSQLEDKVHDTIDPKVEEKIADLNPIAQEGVKRTVDHSVKQMVSKAVDNAREQLEQQAATESTDALKK</sequence>
<dbReference type="EMBL" id="CAJNOQ010024226">
    <property type="protein sequence ID" value="CAF1525125.1"/>
    <property type="molecule type" value="Genomic_DNA"/>
</dbReference>
<reference evidence="3" key="1">
    <citation type="submission" date="2021-02" db="EMBL/GenBank/DDBJ databases">
        <authorList>
            <person name="Nowell W R."/>
        </authorList>
    </citation>
    <scope>NUCLEOTIDE SEQUENCE</scope>
</reference>
<evidence type="ECO:0000256" key="1">
    <source>
        <dbReference type="SAM" id="MobiDB-lite"/>
    </source>
</evidence>
<accession>A0A815UY45</accession>
<dbReference type="AlphaFoldDB" id="A0A815UY45"/>